<dbReference type="Pfam" id="PF05222">
    <property type="entry name" value="AlaDh_PNT_N"/>
    <property type="match status" value="1"/>
</dbReference>
<dbReference type="AlphaFoldDB" id="A0A4U8Q4Y9"/>
<evidence type="ECO:0000313" key="13">
    <source>
        <dbReference type="Proteomes" id="UP000306509"/>
    </source>
</evidence>
<comment type="similarity">
    <text evidence="2 6">Belongs to the AlaDH/PNT family.</text>
</comment>
<feature type="domain" description="Alanine dehydrogenase/pyridine nucleotide transhydrogenase N-terminal" evidence="11">
    <location>
        <begin position="4"/>
        <end position="137"/>
    </location>
</feature>
<keyword evidence="4 6" id="KW-0560">Oxidoreductase</keyword>
<dbReference type="Gene3D" id="3.40.50.720">
    <property type="entry name" value="NAD(P)-binding Rossmann-like Domain"/>
    <property type="match status" value="2"/>
</dbReference>
<feature type="binding site" evidence="8">
    <location>
        <position position="15"/>
    </location>
    <ligand>
        <name>substrate</name>
    </ligand>
</feature>
<dbReference type="PROSITE" id="PS00837">
    <property type="entry name" value="ALADH_PNT_2"/>
    <property type="match status" value="1"/>
</dbReference>
<dbReference type="FunFam" id="3.40.50.720:FF:000049">
    <property type="entry name" value="Alanine dehydrogenase"/>
    <property type="match status" value="1"/>
</dbReference>
<evidence type="ECO:0000256" key="3">
    <source>
        <dbReference type="ARBA" id="ARBA00012897"/>
    </source>
</evidence>
<evidence type="ECO:0000256" key="7">
    <source>
        <dbReference type="PIRSR" id="PIRSR000183-1"/>
    </source>
</evidence>
<dbReference type="GO" id="GO:0000286">
    <property type="term" value="F:alanine dehydrogenase activity"/>
    <property type="evidence" value="ECO:0007669"/>
    <property type="project" value="UniProtKB-UniRule"/>
</dbReference>
<evidence type="ECO:0000256" key="4">
    <source>
        <dbReference type="ARBA" id="ARBA00023002"/>
    </source>
</evidence>
<dbReference type="InterPro" id="IPR008141">
    <property type="entry name" value="Ala_DH"/>
</dbReference>
<dbReference type="InterPro" id="IPR008143">
    <property type="entry name" value="Ala_DH/PNT_CS2"/>
</dbReference>
<protein>
    <recommendedName>
        <fullName evidence="3 6">Alanine dehydrogenase</fullName>
        <ecNumber evidence="3 6">1.4.1.1</ecNumber>
    </recommendedName>
</protein>
<name>A0A4U8Q4Y9_9FIRM</name>
<dbReference type="EMBL" id="QGQD01000077">
    <property type="protein sequence ID" value="TLC99062.1"/>
    <property type="molecule type" value="Genomic_DNA"/>
</dbReference>
<feature type="binding site" evidence="9">
    <location>
        <position position="203"/>
    </location>
    <ligand>
        <name>NAD(+)</name>
        <dbReference type="ChEBI" id="CHEBI:57540"/>
    </ligand>
</feature>
<evidence type="ECO:0000256" key="1">
    <source>
        <dbReference type="ARBA" id="ARBA00005206"/>
    </source>
</evidence>
<dbReference type="UniPathway" id="UPA00527">
    <property type="reaction ID" value="UER00585"/>
</dbReference>
<reference evidence="12 13" key="1">
    <citation type="journal article" date="2019" name="Anaerobe">
        <title>Detection of Robinsoniella peoriensis in multiple bone samples of a trauma patient.</title>
        <authorList>
            <person name="Schrottner P."/>
            <person name="Hartwich K."/>
            <person name="Bunk B."/>
            <person name="Schober I."/>
            <person name="Helbig S."/>
            <person name="Rudolph W.W."/>
            <person name="Gunzer F."/>
        </authorList>
    </citation>
    <scope>NUCLEOTIDE SEQUENCE [LARGE SCALE GENOMIC DNA]</scope>
    <source>
        <strain evidence="12 13">DSM 106044</strain>
    </source>
</reference>
<dbReference type="InterPro" id="IPR007698">
    <property type="entry name" value="AlaDH/PNT_NAD(H)-bd"/>
</dbReference>
<evidence type="ECO:0000259" key="10">
    <source>
        <dbReference type="SMART" id="SM01002"/>
    </source>
</evidence>
<dbReference type="GO" id="GO:0005886">
    <property type="term" value="C:plasma membrane"/>
    <property type="evidence" value="ECO:0007669"/>
    <property type="project" value="TreeGrafter"/>
</dbReference>
<comment type="catalytic activity">
    <reaction evidence="6">
        <text>L-alanine + NAD(+) + H2O = pyruvate + NH4(+) + NADH + H(+)</text>
        <dbReference type="Rhea" id="RHEA:18405"/>
        <dbReference type="ChEBI" id="CHEBI:15361"/>
        <dbReference type="ChEBI" id="CHEBI:15377"/>
        <dbReference type="ChEBI" id="CHEBI:15378"/>
        <dbReference type="ChEBI" id="CHEBI:28938"/>
        <dbReference type="ChEBI" id="CHEBI:57540"/>
        <dbReference type="ChEBI" id="CHEBI:57945"/>
        <dbReference type="ChEBI" id="CHEBI:57972"/>
        <dbReference type="EC" id="1.4.1.1"/>
    </reaction>
</comment>
<evidence type="ECO:0000256" key="6">
    <source>
        <dbReference type="PIRNR" id="PIRNR000183"/>
    </source>
</evidence>
<dbReference type="PIRSF" id="PIRSF000183">
    <property type="entry name" value="Alanine_dh"/>
    <property type="match status" value="1"/>
</dbReference>
<dbReference type="OrthoDB" id="9804592at2"/>
<feature type="binding site" evidence="9">
    <location>
        <position position="134"/>
    </location>
    <ligand>
        <name>NAD(+)</name>
        <dbReference type="ChEBI" id="CHEBI:57540"/>
    </ligand>
</feature>
<feature type="active site" description="Proton donor/acceptor" evidence="7">
    <location>
        <position position="270"/>
    </location>
</feature>
<evidence type="ECO:0000259" key="11">
    <source>
        <dbReference type="SMART" id="SM01003"/>
    </source>
</evidence>
<evidence type="ECO:0000313" key="12">
    <source>
        <dbReference type="EMBL" id="TLC99062.1"/>
    </source>
</evidence>
<dbReference type="SUPFAM" id="SSF52283">
    <property type="entry name" value="Formate/glycerate dehydrogenase catalytic domain-like"/>
    <property type="match status" value="1"/>
</dbReference>
<feature type="domain" description="Alanine dehydrogenase/pyridine nucleotide transhydrogenase NAD(H)-binding" evidence="10">
    <location>
        <begin position="149"/>
        <end position="298"/>
    </location>
</feature>
<feature type="binding site" evidence="9">
    <location>
        <begin position="267"/>
        <end position="270"/>
    </location>
    <ligand>
        <name>NAD(+)</name>
        <dbReference type="ChEBI" id="CHEBI:57540"/>
    </ligand>
</feature>
<gene>
    <name evidence="12" type="primary">ald2</name>
    <name evidence="12" type="ORF">DSM106044_04042</name>
</gene>
<dbReference type="Pfam" id="PF01262">
    <property type="entry name" value="AlaDh_PNT_C"/>
    <property type="match status" value="1"/>
</dbReference>
<dbReference type="SUPFAM" id="SSF51735">
    <property type="entry name" value="NAD(P)-binding Rossmann-fold domains"/>
    <property type="match status" value="1"/>
</dbReference>
<dbReference type="RefSeq" id="WP_027296661.1">
    <property type="nucleotide sequence ID" value="NZ_CABMJZ010000069.1"/>
</dbReference>
<evidence type="ECO:0000256" key="5">
    <source>
        <dbReference type="ARBA" id="ARBA00023027"/>
    </source>
</evidence>
<feature type="binding site" evidence="9">
    <location>
        <position position="198"/>
    </location>
    <ligand>
        <name>NAD(+)</name>
        <dbReference type="ChEBI" id="CHEBI:57540"/>
    </ligand>
</feature>
<dbReference type="InterPro" id="IPR007886">
    <property type="entry name" value="AlaDH/PNT_N"/>
</dbReference>
<comment type="pathway">
    <text evidence="1">Amino-acid degradation; L-alanine degradation via dehydrogenase pathway; NH(3) and pyruvate from L-alanine: step 1/1.</text>
</comment>
<proteinExistence type="inferred from homology"/>
<dbReference type="GO" id="GO:0000166">
    <property type="term" value="F:nucleotide binding"/>
    <property type="evidence" value="ECO:0007669"/>
    <property type="project" value="UniProtKB-KW"/>
</dbReference>
<feature type="active site" description="Proton donor/acceptor" evidence="7">
    <location>
        <position position="96"/>
    </location>
</feature>
<dbReference type="SMART" id="SM01002">
    <property type="entry name" value="AlaDh_PNT_C"/>
    <property type="match status" value="1"/>
</dbReference>
<dbReference type="EC" id="1.4.1.1" evidence="3 6"/>
<keyword evidence="13" id="KW-1185">Reference proteome</keyword>
<feature type="binding site" evidence="9">
    <location>
        <begin position="299"/>
        <end position="302"/>
    </location>
    <ligand>
        <name>NAD(+)</name>
        <dbReference type="ChEBI" id="CHEBI:57540"/>
    </ligand>
</feature>
<dbReference type="InterPro" id="IPR036291">
    <property type="entry name" value="NAD(P)-bd_dom_sf"/>
</dbReference>
<dbReference type="STRING" id="180332.GCA_000797495_01949"/>
<feature type="binding site" evidence="9">
    <location>
        <begin position="239"/>
        <end position="240"/>
    </location>
    <ligand>
        <name>NAD(+)</name>
        <dbReference type="ChEBI" id="CHEBI:57540"/>
    </ligand>
</feature>
<accession>A0A4U8Q4Y9</accession>
<feature type="binding site" evidence="8">
    <location>
        <position position="75"/>
    </location>
    <ligand>
        <name>substrate</name>
    </ligand>
</feature>
<evidence type="ECO:0000256" key="2">
    <source>
        <dbReference type="ARBA" id="ARBA00005689"/>
    </source>
</evidence>
<keyword evidence="5 6" id="KW-0520">NAD</keyword>
<comment type="caution">
    <text evidence="12">The sequence shown here is derived from an EMBL/GenBank/DDBJ whole genome shotgun (WGS) entry which is preliminary data.</text>
</comment>
<dbReference type="PANTHER" id="PTHR42795:SF1">
    <property type="entry name" value="ALANINE DEHYDROGENASE"/>
    <property type="match status" value="1"/>
</dbReference>
<dbReference type="SMART" id="SM01003">
    <property type="entry name" value="AlaDh_PNT_N"/>
    <property type="match status" value="1"/>
</dbReference>
<evidence type="ECO:0000256" key="9">
    <source>
        <dbReference type="PIRSR" id="PIRSR000183-3"/>
    </source>
</evidence>
<dbReference type="PANTHER" id="PTHR42795">
    <property type="entry name" value="ALANINE DEHYDROGENASE"/>
    <property type="match status" value="1"/>
</dbReference>
<keyword evidence="9" id="KW-0547">Nucleotide-binding</keyword>
<sequence length="373" mass="39284">MIVGVPKEIKNNENRVSITPAGAYTLVNAGHQVIVETKAGEGSGFMDEEYISAGAELAANAADVFAKANMIVKVKEYVESEYQYLREDQLVFTYLHIANDASLADALLESKTTGIAYETIRGKNGGLPLLAPMSEVAGRMSVQVGAYMLQNYNGGSGVLLGGVPGVMPGKVVVVGGGVVGLNAAKVATGMGADVTVFDINAERMAYIDDISGGRIHTQFNNPYNLKEAVKDADLVIGAVLIPGAKAPKVVTEDMVKEMKKGSVIVDVAIDQGGCVETSTKITTHDNPCFEKHGVIHYSVANMPGAVSRTSTIALSSSTLPYVLKLADKGVDALREDADFMAGLNTYKGKVTFKGVADALGREYTDPKAALQEA</sequence>
<organism evidence="12 13">
    <name type="scientific">Robinsoniella peoriensis</name>
    <dbReference type="NCBI Taxonomy" id="180332"/>
    <lineage>
        <taxon>Bacteria</taxon>
        <taxon>Bacillati</taxon>
        <taxon>Bacillota</taxon>
        <taxon>Clostridia</taxon>
        <taxon>Lachnospirales</taxon>
        <taxon>Lachnospiraceae</taxon>
        <taxon>Robinsoniella</taxon>
    </lineage>
</organism>
<dbReference type="GO" id="GO:0042853">
    <property type="term" value="P:L-alanine catabolic process"/>
    <property type="evidence" value="ECO:0007669"/>
    <property type="project" value="UniProtKB-UniPathway"/>
</dbReference>
<dbReference type="Proteomes" id="UP000306509">
    <property type="component" value="Unassembled WGS sequence"/>
</dbReference>
<evidence type="ECO:0000256" key="8">
    <source>
        <dbReference type="PIRSR" id="PIRSR000183-2"/>
    </source>
</evidence>
<dbReference type="CDD" id="cd05305">
    <property type="entry name" value="L-AlaDH"/>
    <property type="match status" value="1"/>
</dbReference>
<dbReference type="NCBIfam" id="TIGR00518">
    <property type="entry name" value="alaDH"/>
    <property type="match status" value="1"/>
</dbReference>